<dbReference type="InterPro" id="IPR044841">
    <property type="entry name" value="LUX/BOA-like"/>
</dbReference>
<dbReference type="PANTHER" id="PTHR31442">
    <property type="entry name" value="HOMEODOMAIN-LIKE SUPERFAMILY PROTEIN-RELATED"/>
    <property type="match status" value="1"/>
</dbReference>
<protein>
    <recommendedName>
        <fullName evidence="3">Pectinesterase inhibitor domain-containing protein</fullName>
    </recommendedName>
</protein>
<organism evidence="1 2">
    <name type="scientific">Quercus lobata</name>
    <name type="common">Valley oak</name>
    <dbReference type="NCBI Taxonomy" id="97700"/>
    <lineage>
        <taxon>Eukaryota</taxon>
        <taxon>Viridiplantae</taxon>
        <taxon>Streptophyta</taxon>
        <taxon>Embryophyta</taxon>
        <taxon>Tracheophyta</taxon>
        <taxon>Spermatophyta</taxon>
        <taxon>Magnoliopsida</taxon>
        <taxon>eudicotyledons</taxon>
        <taxon>Gunneridae</taxon>
        <taxon>Pentapetalae</taxon>
        <taxon>rosids</taxon>
        <taxon>fabids</taxon>
        <taxon>Fagales</taxon>
        <taxon>Fagaceae</taxon>
        <taxon>Quercus</taxon>
    </lineage>
</organism>
<evidence type="ECO:0008006" key="3">
    <source>
        <dbReference type="Google" id="ProtNLM"/>
    </source>
</evidence>
<proteinExistence type="predicted"/>
<dbReference type="AlphaFoldDB" id="A0A7N2L161"/>
<dbReference type="EnsemblPlants" id="QL02p094444:mrna">
    <property type="protein sequence ID" value="QL02p094444:mrna"/>
    <property type="gene ID" value="QL02p094444"/>
</dbReference>
<evidence type="ECO:0000313" key="1">
    <source>
        <dbReference type="EnsemblPlants" id="QL02p094444:mrna"/>
    </source>
</evidence>
<dbReference type="GO" id="GO:0003700">
    <property type="term" value="F:DNA-binding transcription factor activity"/>
    <property type="evidence" value="ECO:0007669"/>
    <property type="project" value="InterPro"/>
</dbReference>
<keyword evidence="2" id="KW-1185">Reference proteome</keyword>
<sequence>MLMKMSEYEYVGGENGGDENRVTEWEVGLLSINDLTLLSQLLIPPELASAFSISAEPYRTVVEVNRALQTTFSTLHGVNHSTAKGSLFETTNPDPDPNQDPMVVEADKNEITNRDGSRLDSKRSRKDDECCVEIEVEEANSALRNNENDKSSMVVKINDSQTWWISAAITNQEMCLDGLGREESRSIALVWKGRESVSDGLQSMLKRLRYTTLP</sequence>
<accession>A0A7N2L161</accession>
<dbReference type="Gramene" id="QL02p094444:mrna">
    <property type="protein sequence ID" value="QL02p094444:mrna"/>
    <property type="gene ID" value="QL02p094444"/>
</dbReference>
<reference evidence="2" key="1">
    <citation type="journal article" date="2016" name="G3 (Bethesda)">
        <title>First Draft Assembly and Annotation of the Genome of a California Endemic Oak Quercus lobata Nee (Fagaceae).</title>
        <authorList>
            <person name="Sork V.L."/>
            <person name="Fitz-Gibbon S.T."/>
            <person name="Puiu D."/>
            <person name="Crepeau M."/>
            <person name="Gugger P.F."/>
            <person name="Sherman R."/>
            <person name="Stevens K."/>
            <person name="Langley C.H."/>
            <person name="Pellegrini M."/>
            <person name="Salzberg S.L."/>
        </authorList>
    </citation>
    <scope>NUCLEOTIDE SEQUENCE [LARGE SCALE GENOMIC DNA]</scope>
    <source>
        <strain evidence="2">cv. SW786</strain>
    </source>
</reference>
<reference evidence="1" key="2">
    <citation type="submission" date="2021-01" db="UniProtKB">
        <authorList>
            <consortium name="EnsemblPlants"/>
        </authorList>
    </citation>
    <scope>IDENTIFICATION</scope>
</reference>
<dbReference type="Proteomes" id="UP000594261">
    <property type="component" value="Chromosome 2"/>
</dbReference>
<name>A0A7N2L161_QUELO</name>
<dbReference type="InParanoid" id="A0A7N2L161"/>
<dbReference type="GO" id="GO:0005634">
    <property type="term" value="C:nucleus"/>
    <property type="evidence" value="ECO:0007669"/>
    <property type="project" value="TreeGrafter"/>
</dbReference>
<evidence type="ECO:0000313" key="2">
    <source>
        <dbReference type="Proteomes" id="UP000594261"/>
    </source>
</evidence>
<dbReference type="PANTHER" id="PTHR31442:SF21">
    <property type="entry name" value="TRANSCRIPTION FACTOR BOA-RELATED"/>
    <property type="match status" value="1"/>
</dbReference>